<evidence type="ECO:0000313" key="2">
    <source>
        <dbReference type="Proteomes" id="UP000064007"/>
    </source>
</evidence>
<dbReference type="Proteomes" id="UP000064007">
    <property type="component" value="Chromosome 1"/>
</dbReference>
<protein>
    <submittedName>
        <fullName evidence="1">Uncharacterized protein</fullName>
    </submittedName>
</protein>
<name>A0A0D6EW43_9PROT</name>
<accession>A0A0D6EW43</accession>
<gene>
    <name evidence="1" type="ORF">BN1208_0607</name>
</gene>
<dbReference type="HOGENOM" id="CLU_1218595_0_0_4"/>
<dbReference type="STRING" id="1581557.BN1208_0607"/>
<evidence type="ECO:0000313" key="1">
    <source>
        <dbReference type="EMBL" id="CEZ19493.1"/>
    </source>
</evidence>
<keyword evidence="2" id="KW-1185">Reference proteome</keyword>
<sequence>MLERFSIALRSGLVNKYSRIPTAQKFSDEFNLRSVNSITRETARKWINGLVMPESERLLTLIQWLNLNSDYVYLNSIEVDDENYPPSKIQRLRKREVFARNALNFVSPRIAIMDKDGIIILVNEAWRAAANRNPPLHKTTAFCEGANYLEILDKVKGLEKEDAKETASAIRDLAKNPGKKFVFKYSCHAPSKKHWFIAELSSFHEKENQCLTISHQEISERQFLAKI</sequence>
<proteinExistence type="predicted"/>
<dbReference type="EMBL" id="LN827929">
    <property type="protein sequence ID" value="CEZ19493.1"/>
    <property type="molecule type" value="Genomic_DNA"/>
</dbReference>
<dbReference type="AlphaFoldDB" id="A0A0D6EW43"/>
<reference evidence="2" key="1">
    <citation type="submission" date="2014-12" db="EMBL/GenBank/DDBJ databases">
        <authorList>
            <person name="Salcher M.M."/>
        </authorList>
    </citation>
    <scope>NUCLEOTIDE SEQUENCE [LARGE SCALE GENOMIC DNA]</scope>
    <source>
        <strain evidence="2">MMS-10A-171</strain>
    </source>
</reference>
<dbReference type="KEGG" id="mbat:BN1208_0607"/>
<organism evidence="1 2">
    <name type="scientific">Candidatus Methylopumilus planktonicus</name>
    <dbReference type="NCBI Taxonomy" id="1581557"/>
    <lineage>
        <taxon>Bacteria</taxon>
        <taxon>Pseudomonadati</taxon>
        <taxon>Pseudomonadota</taxon>
        <taxon>Betaproteobacteria</taxon>
        <taxon>Nitrosomonadales</taxon>
        <taxon>Methylophilaceae</taxon>
        <taxon>Candidatus Methylopumilus</taxon>
    </lineage>
</organism>